<evidence type="ECO:0008006" key="4">
    <source>
        <dbReference type="Google" id="ProtNLM"/>
    </source>
</evidence>
<evidence type="ECO:0000313" key="3">
    <source>
        <dbReference type="Proteomes" id="UP000218887"/>
    </source>
</evidence>
<keyword evidence="3" id="KW-1185">Reference proteome</keyword>
<accession>A0A2A2IE77</accession>
<dbReference type="InterPro" id="IPR023908">
    <property type="entry name" value="xxxLxxG_rpt"/>
</dbReference>
<keyword evidence="1" id="KW-0732">Signal</keyword>
<dbReference type="Proteomes" id="UP000218887">
    <property type="component" value="Unassembled WGS sequence"/>
</dbReference>
<sequence length="604" mass="64797">MMRRKILLVLAAVILVLPSFLVTASSSDSKTQEAKLEQDGKISSKDEVVYATLSPTGDRQEIYVVNTLDVKKEGTVVDYGSYSSLKNLTDLSELDQSDNKVQFTASEGKFYYQGNTEDAALPWDIAVSYSLDGKKISPEELAGKDGRLKIRIETSANETVNPAFFENYLLQISLTLGSEIASNIKAGDGMVANAGKNKQVTFTVMPEQEEELLVEADVVDFELDGIDITGVPSSMSVEAPDVDEMTGDMKSLTGAITEINDGVGELNNGVSELNNGVAELHDGSAQYKNGIANLDGSSSELINGSKEIEEALGALSNSLGNTEGMDLSGMEGLVEGLTGISSGLGETADGLGILKQNYAEAYGALDSAITAIPADVTNEEIQALKNSDADQEVVGKLLETYTAAQAAKGTYAEVKQGFDAVDVTLEKTIGGLTEMADNLESLANGLTSSLENMDSMEGFKELQEGIASLSSNYKTFHSGLVEYTGGVSQLSSSYQDLHNGIGELSVGTGELETGVGELHNGTTELHESTKDLPEQMTEEIDQMMAEYDKSDFEAVSFVSDKNENVNSVQFVLKTESIKYEEPEATEEPVKEEKGIWDRFKDLFS</sequence>
<proteinExistence type="predicted"/>
<dbReference type="AlphaFoldDB" id="A0A2A2IE77"/>
<dbReference type="NCBIfam" id="TIGR03057">
    <property type="entry name" value="xxxLxxG_by_4"/>
    <property type="match status" value="2"/>
</dbReference>
<feature type="signal peptide" evidence="1">
    <location>
        <begin position="1"/>
        <end position="24"/>
    </location>
</feature>
<protein>
    <recommendedName>
        <fullName evidence="4">YhgE/Pip domain-containing protein</fullName>
    </recommendedName>
</protein>
<feature type="chain" id="PRO_5039223213" description="YhgE/Pip domain-containing protein" evidence="1">
    <location>
        <begin position="25"/>
        <end position="604"/>
    </location>
</feature>
<evidence type="ECO:0000256" key="1">
    <source>
        <dbReference type="SAM" id="SignalP"/>
    </source>
</evidence>
<comment type="caution">
    <text evidence="2">The sequence shown here is derived from an EMBL/GenBank/DDBJ whole genome shotgun (WGS) entry which is preliminary data.</text>
</comment>
<organism evidence="2 3">
    <name type="scientific">Virgibacillus profundi</name>
    <dbReference type="NCBI Taxonomy" id="2024555"/>
    <lineage>
        <taxon>Bacteria</taxon>
        <taxon>Bacillati</taxon>
        <taxon>Bacillota</taxon>
        <taxon>Bacilli</taxon>
        <taxon>Bacillales</taxon>
        <taxon>Bacillaceae</taxon>
        <taxon>Virgibacillus</taxon>
    </lineage>
</organism>
<evidence type="ECO:0000313" key="2">
    <source>
        <dbReference type="EMBL" id="PAV29626.1"/>
    </source>
</evidence>
<dbReference type="EMBL" id="NPOA01000006">
    <property type="protein sequence ID" value="PAV29626.1"/>
    <property type="molecule type" value="Genomic_DNA"/>
</dbReference>
<dbReference type="OrthoDB" id="9815841at2"/>
<reference evidence="2 3" key="1">
    <citation type="submission" date="2017-08" db="EMBL/GenBank/DDBJ databases">
        <title>Virgibacillus indicus sp. nov. and Virgibacillus profoundi sp. nov, two moderately halophilic bacteria isolated from marine sediment by using the Microfluidic Streak Plate.</title>
        <authorList>
            <person name="Xu B."/>
            <person name="Hu B."/>
            <person name="Wang J."/>
            <person name="Zhu Y."/>
            <person name="Huang L."/>
            <person name="Du W."/>
            <person name="Huang Y."/>
        </authorList>
    </citation>
    <scope>NUCLEOTIDE SEQUENCE [LARGE SCALE GENOMIC DNA]</scope>
    <source>
        <strain evidence="2 3">IO3-P3-H5</strain>
    </source>
</reference>
<gene>
    <name evidence="2" type="ORF">CIL05_09630</name>
</gene>
<dbReference type="Gene3D" id="1.10.287.950">
    <property type="entry name" value="Methyl-accepting chemotaxis protein"/>
    <property type="match status" value="2"/>
</dbReference>
<name>A0A2A2IE77_9BACI</name>